<dbReference type="Proteomes" id="UP000278733">
    <property type="component" value="Chromosome"/>
</dbReference>
<reference evidence="1 2" key="1">
    <citation type="submission" date="2018-12" db="EMBL/GenBank/DDBJ databases">
        <authorList>
            <consortium name="Pathogen Informatics"/>
        </authorList>
    </citation>
    <scope>NUCLEOTIDE SEQUENCE [LARGE SCALE GENOMIC DNA]</scope>
    <source>
        <strain evidence="1 2">NCTC8284</strain>
    </source>
</reference>
<dbReference type="AlphaFoldDB" id="A0A448MNN8"/>
<organism evidence="1 2">
    <name type="scientific">Rodentibacter pneumotropicus</name>
    <dbReference type="NCBI Taxonomy" id="758"/>
    <lineage>
        <taxon>Bacteria</taxon>
        <taxon>Pseudomonadati</taxon>
        <taxon>Pseudomonadota</taxon>
        <taxon>Gammaproteobacteria</taxon>
        <taxon>Pasteurellales</taxon>
        <taxon>Pasteurellaceae</taxon>
        <taxon>Rodentibacter</taxon>
    </lineage>
</organism>
<dbReference type="EMBL" id="LR134405">
    <property type="protein sequence ID" value="VEH66792.1"/>
    <property type="molecule type" value="Genomic_DNA"/>
</dbReference>
<evidence type="ECO:0008006" key="3">
    <source>
        <dbReference type="Google" id="ProtNLM"/>
    </source>
</evidence>
<sequence>MKSQERGVDYWTMGQRFLKMANATSGMLVATKNQWAVLSDTEITTEEYNEKTKWSDHNIAIPTLFNFYHGLELMLKGFLLFNEETENIKTHKFTILINLLKKYLSHDDPFIKRIEFYTINLQQDSILKNF</sequence>
<protein>
    <recommendedName>
        <fullName evidence="3">HEPN domain-containing protein</fullName>
    </recommendedName>
</protein>
<evidence type="ECO:0000313" key="2">
    <source>
        <dbReference type="Proteomes" id="UP000278733"/>
    </source>
</evidence>
<dbReference type="STRING" id="758.GCA_000730685_00886"/>
<accession>A0A448MNN8</accession>
<evidence type="ECO:0000313" key="1">
    <source>
        <dbReference type="EMBL" id="VEH66792.1"/>
    </source>
</evidence>
<dbReference type="KEGG" id="rpne:NCTC8284_01972"/>
<name>A0A448MNN8_9PAST</name>
<gene>
    <name evidence="1" type="ORF">NCTC8284_01972</name>
</gene>
<proteinExistence type="predicted"/>